<dbReference type="PROSITE" id="PS01097">
    <property type="entry name" value="HUPF_HYPC"/>
    <property type="match status" value="1"/>
</dbReference>
<evidence type="ECO:0000256" key="1">
    <source>
        <dbReference type="ARBA" id="ARBA00006018"/>
    </source>
</evidence>
<proteinExistence type="inferred from homology"/>
<evidence type="ECO:0000313" key="4">
    <source>
        <dbReference type="Proteomes" id="UP000236754"/>
    </source>
</evidence>
<feature type="compositionally biased region" description="Basic and acidic residues" evidence="2">
    <location>
        <begin position="94"/>
        <end position="128"/>
    </location>
</feature>
<dbReference type="GO" id="GO:0051604">
    <property type="term" value="P:protein maturation"/>
    <property type="evidence" value="ECO:0007669"/>
    <property type="project" value="TreeGrafter"/>
</dbReference>
<protein>
    <submittedName>
        <fullName evidence="3">Hydrogenase assembly chaperone HypC/HupF</fullName>
    </submittedName>
</protein>
<sequence length="145" mass="15530">MCLAVPGRVLEIEDRDGTRMASVDFGGVIKEVCLEYLPDLQVGEYAIVHVGFALQRLDEESARQTLELFATLGLLQEEFGDPWEAAAAGADHPWAGEDEARNADGPDGAHRADGADGSRGGDRTRDEDSAAGPAEGRPVPQEVRQ</sequence>
<gene>
    <name evidence="3" type="ORF">SAMN05216223_11228</name>
</gene>
<dbReference type="Gene3D" id="2.30.30.140">
    <property type="match status" value="1"/>
</dbReference>
<dbReference type="FunFam" id="2.30.30.140:FF:000022">
    <property type="entry name" value="Hydrogenase assembly chaperone HybG"/>
    <property type="match status" value="1"/>
</dbReference>
<dbReference type="InterPro" id="IPR019812">
    <property type="entry name" value="Hydgase_assmbl_chp_CS"/>
</dbReference>
<dbReference type="Proteomes" id="UP000236754">
    <property type="component" value="Unassembled WGS sequence"/>
</dbReference>
<dbReference type="AlphaFoldDB" id="A0A1H6D4Y9"/>
<dbReference type="PANTHER" id="PTHR35177:SF2">
    <property type="entry name" value="HYDROGENASE MATURATION FACTOR HYBG"/>
    <property type="match status" value="1"/>
</dbReference>
<evidence type="ECO:0000313" key="3">
    <source>
        <dbReference type="EMBL" id="SEG80427.1"/>
    </source>
</evidence>
<organism evidence="3 4">
    <name type="scientific">Actinacidiphila yanglinensis</name>
    <dbReference type="NCBI Taxonomy" id="310779"/>
    <lineage>
        <taxon>Bacteria</taxon>
        <taxon>Bacillati</taxon>
        <taxon>Actinomycetota</taxon>
        <taxon>Actinomycetes</taxon>
        <taxon>Kitasatosporales</taxon>
        <taxon>Streptomycetaceae</taxon>
        <taxon>Actinacidiphila</taxon>
    </lineage>
</organism>
<name>A0A1H6D4Y9_9ACTN</name>
<dbReference type="PRINTS" id="PR00445">
    <property type="entry name" value="HUPFHYPC"/>
</dbReference>
<feature type="region of interest" description="Disordered" evidence="2">
    <location>
        <begin position="83"/>
        <end position="145"/>
    </location>
</feature>
<dbReference type="InterPro" id="IPR001109">
    <property type="entry name" value="Hydrogenase_HupF/HypC"/>
</dbReference>
<dbReference type="PANTHER" id="PTHR35177">
    <property type="entry name" value="HYDROGENASE MATURATION FACTOR HYBG"/>
    <property type="match status" value="1"/>
</dbReference>
<dbReference type="GO" id="GO:0005506">
    <property type="term" value="F:iron ion binding"/>
    <property type="evidence" value="ECO:0007669"/>
    <property type="project" value="TreeGrafter"/>
</dbReference>
<evidence type="ECO:0000256" key="2">
    <source>
        <dbReference type="SAM" id="MobiDB-lite"/>
    </source>
</evidence>
<dbReference type="Pfam" id="PF01455">
    <property type="entry name" value="HupF_HypC"/>
    <property type="match status" value="1"/>
</dbReference>
<keyword evidence="4" id="KW-1185">Reference proteome</keyword>
<feature type="compositionally biased region" description="Low complexity" evidence="2">
    <location>
        <begin position="83"/>
        <end position="93"/>
    </location>
</feature>
<reference evidence="3 4" key="1">
    <citation type="submission" date="2016-10" db="EMBL/GenBank/DDBJ databases">
        <authorList>
            <person name="de Groot N.N."/>
        </authorList>
    </citation>
    <scope>NUCLEOTIDE SEQUENCE [LARGE SCALE GENOMIC DNA]</scope>
    <source>
        <strain evidence="3 4">CGMCC 4.2023</strain>
    </source>
</reference>
<comment type="similarity">
    <text evidence="1">Belongs to the HupF/HypC family.</text>
</comment>
<dbReference type="EMBL" id="FNVU01000012">
    <property type="protein sequence ID" value="SEG80427.1"/>
    <property type="molecule type" value="Genomic_DNA"/>
</dbReference>
<dbReference type="NCBIfam" id="TIGR00074">
    <property type="entry name" value="hypC_hupF"/>
    <property type="match status" value="1"/>
</dbReference>
<accession>A0A1H6D4Y9</accession>
<dbReference type="GO" id="GO:1902670">
    <property type="term" value="F:carbon dioxide binding"/>
    <property type="evidence" value="ECO:0007669"/>
    <property type="project" value="TreeGrafter"/>
</dbReference>
<dbReference type="SUPFAM" id="SSF159127">
    <property type="entry name" value="HupF/HypC-like"/>
    <property type="match status" value="1"/>
</dbReference>